<feature type="transmembrane region" description="Helical" evidence="1">
    <location>
        <begin position="40"/>
        <end position="62"/>
    </location>
</feature>
<dbReference type="EMBL" id="JARYGZ010000001">
    <property type="protein sequence ID" value="MDH7639812.1"/>
    <property type="molecule type" value="Genomic_DNA"/>
</dbReference>
<protein>
    <submittedName>
        <fullName evidence="2">Uncharacterized protein</fullName>
    </submittedName>
</protein>
<keyword evidence="1" id="KW-1133">Transmembrane helix</keyword>
<name>A0ABT6N409_9SPHN</name>
<dbReference type="RefSeq" id="WP_281045056.1">
    <property type="nucleotide sequence ID" value="NZ_JARYGZ010000001.1"/>
</dbReference>
<keyword evidence="3" id="KW-1185">Reference proteome</keyword>
<gene>
    <name evidence="2" type="ORF">QGN17_13840</name>
</gene>
<evidence type="ECO:0000313" key="3">
    <source>
        <dbReference type="Proteomes" id="UP001160625"/>
    </source>
</evidence>
<reference evidence="2" key="1">
    <citation type="submission" date="2023-04" db="EMBL/GenBank/DDBJ databases">
        <title>Sphingomonas sp. MAHUQ-71 isolated from rice field.</title>
        <authorList>
            <person name="Huq M.A."/>
        </authorList>
    </citation>
    <scope>NUCLEOTIDE SEQUENCE</scope>
    <source>
        <strain evidence="2">MAHUQ-71</strain>
    </source>
</reference>
<accession>A0ABT6N409</accession>
<dbReference type="Proteomes" id="UP001160625">
    <property type="component" value="Unassembled WGS sequence"/>
</dbReference>
<evidence type="ECO:0000256" key="1">
    <source>
        <dbReference type="SAM" id="Phobius"/>
    </source>
</evidence>
<sequence length="237" mass="25981">MPGSDDIIEHAADFLRRISPEGRAAARRRRERRKKAFLRIARRVVLACVAILGVAIAIGFVRPIGAEGVFLTMVAMALAAVAITLWSRTPDFTPEKVASTDLHLLPSQTGEWLEQQRPALPSPAQRQLDQLTASLDAITPQLAALDARSPEALEARRLIGDELPELVRGYQKVPPSLRRQPLNGGPSPDRQLVEGLGTIGEEIARMNARLADNDLKALATQNRFLEIKYKGDGEMGE</sequence>
<keyword evidence="1" id="KW-0472">Membrane</keyword>
<feature type="transmembrane region" description="Helical" evidence="1">
    <location>
        <begin position="68"/>
        <end position="86"/>
    </location>
</feature>
<keyword evidence="1" id="KW-0812">Transmembrane</keyword>
<proteinExistence type="predicted"/>
<evidence type="ECO:0000313" key="2">
    <source>
        <dbReference type="EMBL" id="MDH7639812.1"/>
    </source>
</evidence>
<organism evidence="2 3">
    <name type="scientific">Sphingomonas oryzagri</name>
    <dbReference type="NCBI Taxonomy" id="3042314"/>
    <lineage>
        <taxon>Bacteria</taxon>
        <taxon>Pseudomonadati</taxon>
        <taxon>Pseudomonadota</taxon>
        <taxon>Alphaproteobacteria</taxon>
        <taxon>Sphingomonadales</taxon>
        <taxon>Sphingomonadaceae</taxon>
        <taxon>Sphingomonas</taxon>
    </lineage>
</organism>
<comment type="caution">
    <text evidence="2">The sequence shown here is derived from an EMBL/GenBank/DDBJ whole genome shotgun (WGS) entry which is preliminary data.</text>
</comment>